<feature type="compositionally biased region" description="Polar residues" evidence="1">
    <location>
        <begin position="30"/>
        <end position="57"/>
    </location>
</feature>
<evidence type="ECO:0000313" key="3">
    <source>
        <dbReference type="Proteomes" id="UP000327013"/>
    </source>
</evidence>
<feature type="region of interest" description="Disordered" evidence="1">
    <location>
        <begin position="1"/>
        <end position="57"/>
    </location>
</feature>
<reference evidence="2 3" key="1">
    <citation type="submission" date="2019-06" db="EMBL/GenBank/DDBJ databases">
        <title>A chromosomal-level reference genome of Carpinus fangiana (Coryloideae, Betulaceae).</title>
        <authorList>
            <person name="Yang X."/>
            <person name="Wang Z."/>
            <person name="Zhang L."/>
            <person name="Hao G."/>
            <person name="Liu J."/>
            <person name="Yang Y."/>
        </authorList>
    </citation>
    <scope>NUCLEOTIDE SEQUENCE [LARGE SCALE GENOMIC DNA]</scope>
    <source>
        <strain evidence="2">Cfa_2016G</strain>
        <tissue evidence="2">Leaf</tissue>
    </source>
</reference>
<protein>
    <submittedName>
        <fullName evidence="2">Uncharacterized protein</fullName>
    </submittedName>
</protein>
<evidence type="ECO:0000313" key="2">
    <source>
        <dbReference type="EMBL" id="KAE8010104.1"/>
    </source>
</evidence>
<name>A0A5N6QSS2_9ROSI</name>
<dbReference type="EMBL" id="CM017322">
    <property type="protein sequence ID" value="KAE8010104.1"/>
    <property type="molecule type" value="Genomic_DNA"/>
</dbReference>
<gene>
    <name evidence="2" type="ORF">FH972_006497</name>
</gene>
<proteinExistence type="predicted"/>
<feature type="compositionally biased region" description="Pro residues" evidence="1">
    <location>
        <begin position="15"/>
        <end position="27"/>
    </location>
</feature>
<dbReference type="Proteomes" id="UP000327013">
    <property type="component" value="Chromosome 2"/>
</dbReference>
<accession>A0A5N6QSS2</accession>
<organism evidence="2 3">
    <name type="scientific">Carpinus fangiana</name>
    <dbReference type="NCBI Taxonomy" id="176857"/>
    <lineage>
        <taxon>Eukaryota</taxon>
        <taxon>Viridiplantae</taxon>
        <taxon>Streptophyta</taxon>
        <taxon>Embryophyta</taxon>
        <taxon>Tracheophyta</taxon>
        <taxon>Spermatophyta</taxon>
        <taxon>Magnoliopsida</taxon>
        <taxon>eudicotyledons</taxon>
        <taxon>Gunneridae</taxon>
        <taxon>Pentapetalae</taxon>
        <taxon>rosids</taxon>
        <taxon>fabids</taxon>
        <taxon>Fagales</taxon>
        <taxon>Betulaceae</taxon>
        <taxon>Carpinus</taxon>
    </lineage>
</organism>
<sequence>MVATGKQKIHGGGGPPGPGGPGGPGGPPKQSCSNQQQHTKFRLQPNTQNQLKSGLVN</sequence>
<evidence type="ECO:0000256" key="1">
    <source>
        <dbReference type="SAM" id="MobiDB-lite"/>
    </source>
</evidence>
<dbReference type="AlphaFoldDB" id="A0A5N6QSS2"/>
<keyword evidence="3" id="KW-1185">Reference proteome</keyword>